<name>A0A2D3UMM8_9PEZI</name>
<accession>A0A2D3UMM8</accession>
<dbReference type="RefSeq" id="XP_023623595.1">
    <property type="nucleotide sequence ID" value="XM_023767827.1"/>
</dbReference>
<gene>
    <name evidence="1" type="ORF">RCC_02537</name>
</gene>
<evidence type="ECO:0000313" key="2">
    <source>
        <dbReference type="Proteomes" id="UP000225277"/>
    </source>
</evidence>
<dbReference type="Proteomes" id="UP000225277">
    <property type="component" value="Unassembled WGS sequence"/>
</dbReference>
<reference evidence="1 2" key="1">
    <citation type="submission" date="2016-03" db="EMBL/GenBank/DDBJ databases">
        <authorList>
            <person name="Ploux O."/>
        </authorList>
    </citation>
    <scope>NUCLEOTIDE SEQUENCE [LARGE SCALE GENOMIC DNA]</scope>
    <source>
        <strain evidence="1 2">URUG2</strain>
    </source>
</reference>
<keyword evidence="2" id="KW-1185">Reference proteome</keyword>
<dbReference type="STRING" id="112498.A0A2D3UMM8"/>
<proteinExistence type="predicted"/>
<dbReference type="GeneID" id="35597752"/>
<sequence length="419" mass="47220">MADHPSDCPQYCCSDFANFLNDLLAEHPKPDLKNDIHPLLTYDKFPMISEEGYRMLELTLRLATKMLEDDRTVEYVVTTVDGSLHLDHDVASKPGREVTYAEIDAQPNAKDAAGISTTRLLRYPRARLVANDQLTAPVWVTDDMRQRARDILRTLAEVLERIDVVDMFGEGRTNTTNGILSPAAQKMFPRGQMAKITFSQTTIGAFLQYKDPHCPQALAEQYILARSFVHELAHVLSQAVNGARQEEVYYKDCVLAEAGFDLENALFGGIASMHQMGEYTEHPKDLTGQAVIQELYPTGRLSKQYAGNGASVGQRAELDEFCTVQRIPWLFMTTMFTEKFWREDVPNMGSGPIQPKKKVRWVIKLVLPGEEVLLQDGNQMMADAPMIITCSPTDRSLPIRVQEVLKGIKRTQRRVQAQV</sequence>
<dbReference type="EMBL" id="FJUY01000003">
    <property type="protein sequence ID" value="CZT16702.1"/>
    <property type="molecule type" value="Genomic_DNA"/>
</dbReference>
<protein>
    <submittedName>
        <fullName evidence="1">Uncharacterized protein</fullName>
    </submittedName>
</protein>
<evidence type="ECO:0000313" key="1">
    <source>
        <dbReference type="EMBL" id="CZT16702.1"/>
    </source>
</evidence>
<dbReference type="OrthoDB" id="3648637at2759"/>
<dbReference type="AlphaFoldDB" id="A0A2D3UMM8"/>
<organism evidence="1 2">
    <name type="scientific">Ramularia collo-cygni</name>
    <dbReference type="NCBI Taxonomy" id="112498"/>
    <lineage>
        <taxon>Eukaryota</taxon>
        <taxon>Fungi</taxon>
        <taxon>Dikarya</taxon>
        <taxon>Ascomycota</taxon>
        <taxon>Pezizomycotina</taxon>
        <taxon>Dothideomycetes</taxon>
        <taxon>Dothideomycetidae</taxon>
        <taxon>Mycosphaerellales</taxon>
        <taxon>Mycosphaerellaceae</taxon>
        <taxon>Ramularia</taxon>
    </lineage>
</organism>